<dbReference type="InterPro" id="IPR043128">
    <property type="entry name" value="Rev_trsase/Diguanyl_cyclase"/>
</dbReference>
<reference evidence="6" key="1">
    <citation type="submission" date="2023-11" db="EMBL/GenBank/DDBJ databases">
        <title>MicrobeMod: A computational toolkit for identifying prokaryotic methylation and restriction-modification with nanopore sequencing.</title>
        <authorList>
            <person name="Crits-Christoph A."/>
            <person name="Kang S.C."/>
            <person name="Lee H."/>
            <person name="Ostrov N."/>
        </authorList>
    </citation>
    <scope>NUCLEOTIDE SEQUENCE</scope>
    <source>
        <strain evidence="6">ATCC BAA-953</strain>
    </source>
</reference>
<dbReference type="InterPro" id="IPR000014">
    <property type="entry name" value="PAS"/>
</dbReference>
<gene>
    <name evidence="6" type="ORF">SIL78_04750</name>
</gene>
<dbReference type="CDD" id="cd01949">
    <property type="entry name" value="GGDEF"/>
    <property type="match status" value="1"/>
</dbReference>
<dbReference type="SMART" id="SM00267">
    <property type="entry name" value="GGDEF"/>
    <property type="match status" value="1"/>
</dbReference>
<dbReference type="InterPro" id="IPR029016">
    <property type="entry name" value="GAF-like_dom_sf"/>
</dbReference>
<dbReference type="RefSeq" id="WP_198349044.1">
    <property type="nucleotide sequence ID" value="NZ_JABASV010000003.1"/>
</dbReference>
<comment type="catalytic activity">
    <reaction evidence="3">
        <text>2 GTP = 3',3'-c-di-GMP + 2 diphosphate</text>
        <dbReference type="Rhea" id="RHEA:24898"/>
        <dbReference type="ChEBI" id="CHEBI:33019"/>
        <dbReference type="ChEBI" id="CHEBI:37565"/>
        <dbReference type="ChEBI" id="CHEBI:58805"/>
        <dbReference type="EC" id="2.7.7.65"/>
    </reaction>
</comment>
<dbReference type="PROSITE" id="PS50887">
    <property type="entry name" value="GGDEF"/>
    <property type="match status" value="1"/>
</dbReference>
<evidence type="ECO:0000313" key="7">
    <source>
        <dbReference type="Proteomes" id="UP001276761"/>
    </source>
</evidence>
<evidence type="ECO:0000256" key="1">
    <source>
        <dbReference type="ARBA" id="ARBA00001946"/>
    </source>
</evidence>
<dbReference type="GO" id="GO:0006355">
    <property type="term" value="P:regulation of DNA-templated transcription"/>
    <property type="evidence" value="ECO:0007669"/>
    <property type="project" value="InterPro"/>
</dbReference>
<keyword evidence="6" id="KW-0548">Nucleotidyltransferase</keyword>
<dbReference type="PROSITE" id="PS50112">
    <property type="entry name" value="PAS"/>
    <property type="match status" value="1"/>
</dbReference>
<dbReference type="GO" id="GO:0052621">
    <property type="term" value="F:diguanylate cyclase activity"/>
    <property type="evidence" value="ECO:0007669"/>
    <property type="project" value="UniProtKB-EC"/>
</dbReference>
<keyword evidence="6" id="KW-0808">Transferase</keyword>
<dbReference type="FunFam" id="3.30.70.270:FF:000001">
    <property type="entry name" value="Diguanylate cyclase domain protein"/>
    <property type="match status" value="1"/>
</dbReference>
<dbReference type="NCBIfam" id="TIGR00254">
    <property type="entry name" value="GGDEF"/>
    <property type="match status" value="1"/>
</dbReference>
<feature type="domain" description="GGDEF" evidence="5">
    <location>
        <begin position="338"/>
        <end position="471"/>
    </location>
</feature>
<dbReference type="SUPFAM" id="SSF55781">
    <property type="entry name" value="GAF domain-like"/>
    <property type="match status" value="1"/>
</dbReference>
<dbReference type="EC" id="2.7.7.65" evidence="2"/>
<comment type="cofactor">
    <cofactor evidence="1">
        <name>Mg(2+)</name>
        <dbReference type="ChEBI" id="CHEBI:18420"/>
    </cofactor>
</comment>
<accession>A0AAJ2VST0</accession>
<evidence type="ECO:0000256" key="2">
    <source>
        <dbReference type="ARBA" id="ARBA00012528"/>
    </source>
</evidence>
<dbReference type="InterPro" id="IPR013767">
    <property type="entry name" value="PAS_fold"/>
</dbReference>
<dbReference type="SMART" id="SM00091">
    <property type="entry name" value="PAS"/>
    <property type="match status" value="1"/>
</dbReference>
<evidence type="ECO:0000256" key="3">
    <source>
        <dbReference type="ARBA" id="ARBA00034247"/>
    </source>
</evidence>
<dbReference type="SUPFAM" id="SSF55785">
    <property type="entry name" value="PYP-like sensor domain (PAS domain)"/>
    <property type="match status" value="1"/>
</dbReference>
<protein>
    <recommendedName>
        <fullName evidence="2">diguanylate cyclase</fullName>
        <ecNumber evidence="2">2.7.7.65</ecNumber>
    </recommendedName>
</protein>
<evidence type="ECO:0000259" key="5">
    <source>
        <dbReference type="PROSITE" id="PS50887"/>
    </source>
</evidence>
<dbReference type="InterPro" id="IPR000160">
    <property type="entry name" value="GGDEF_dom"/>
</dbReference>
<proteinExistence type="predicted"/>
<dbReference type="Pfam" id="PF00990">
    <property type="entry name" value="GGDEF"/>
    <property type="match status" value="1"/>
</dbReference>
<dbReference type="Gene3D" id="3.30.70.270">
    <property type="match status" value="1"/>
</dbReference>
<name>A0AAJ2VST0_9GAMM</name>
<dbReference type="Pfam" id="PF01590">
    <property type="entry name" value="GAF"/>
    <property type="match status" value="1"/>
</dbReference>
<dbReference type="GeneID" id="303164784"/>
<dbReference type="SUPFAM" id="SSF55073">
    <property type="entry name" value="Nucleotide cyclase"/>
    <property type="match status" value="1"/>
</dbReference>
<dbReference type="AlphaFoldDB" id="A0AAJ2VST0"/>
<dbReference type="Gene3D" id="3.30.450.20">
    <property type="entry name" value="PAS domain"/>
    <property type="match status" value="1"/>
</dbReference>
<dbReference type="PANTHER" id="PTHR45138:SF9">
    <property type="entry name" value="DIGUANYLATE CYCLASE DGCM-RELATED"/>
    <property type="match status" value="1"/>
</dbReference>
<dbReference type="NCBIfam" id="TIGR00229">
    <property type="entry name" value="sensory_box"/>
    <property type="match status" value="1"/>
</dbReference>
<dbReference type="PANTHER" id="PTHR45138">
    <property type="entry name" value="REGULATORY COMPONENTS OF SENSORY TRANSDUCTION SYSTEM"/>
    <property type="match status" value="1"/>
</dbReference>
<dbReference type="CDD" id="cd00130">
    <property type="entry name" value="PAS"/>
    <property type="match status" value="1"/>
</dbReference>
<dbReference type="InterPro" id="IPR050469">
    <property type="entry name" value="Diguanylate_Cyclase"/>
</dbReference>
<dbReference type="EMBL" id="JAWXXT010000001">
    <property type="protein sequence ID" value="MDX5976870.1"/>
    <property type="molecule type" value="Genomic_DNA"/>
</dbReference>
<feature type="domain" description="PAS" evidence="4">
    <location>
        <begin position="23"/>
        <end position="68"/>
    </location>
</feature>
<comment type="caution">
    <text evidence="6">The sequence shown here is derived from an EMBL/GenBank/DDBJ whole genome shotgun (WGS) entry which is preliminary data.</text>
</comment>
<dbReference type="Proteomes" id="UP001276761">
    <property type="component" value="Unassembled WGS sequence"/>
</dbReference>
<sequence>MKDDKLGETTKALVDDGGVNSISPSLFTEVFDAFEEAVVITDASRRIVYVNSATERLFGYSKNELYGEETKILYADENDFSEQGRRRFNTSSKIAAENYRVVYRRSDGEQFFGLTTGAVMRAKDGTVVGFIGIVRPARSTDQSLDTLQKIQNITSDVTLSQSNKIERLLRVGLDHFGLEKAIVSRIVGSQYTIDYCVDLKGELEPLTTFDLSGTYCVHTLSAGESVGFHFVAKSEIQKHPCYTNFKMESYIGAPIRLSGQLYGTINFSSPSPVEPFCKDDHILITLLSDTVSYLLYKKQSEEEMKRLASVDGLTGLPNRRATMERLNELVDQSSRFGNSLSVLSIDIDHFKSINDKWGHAAGDLALTEFARLASEVGRKTDFCGRIGGEEFVFFLPGANLEASQKLGNNLRKRLAIAPIDFGSGASTTLSISVGVAMLENGESPESLLARADEAMYKAKQEGRDRVYLASHTIN</sequence>
<dbReference type="InterPro" id="IPR003018">
    <property type="entry name" value="GAF"/>
</dbReference>
<dbReference type="InterPro" id="IPR029787">
    <property type="entry name" value="Nucleotide_cyclase"/>
</dbReference>
<evidence type="ECO:0000313" key="6">
    <source>
        <dbReference type="EMBL" id="MDX5976870.1"/>
    </source>
</evidence>
<dbReference type="InterPro" id="IPR035965">
    <property type="entry name" value="PAS-like_dom_sf"/>
</dbReference>
<dbReference type="Gene3D" id="3.30.450.40">
    <property type="match status" value="1"/>
</dbReference>
<evidence type="ECO:0000259" key="4">
    <source>
        <dbReference type="PROSITE" id="PS50112"/>
    </source>
</evidence>
<dbReference type="Pfam" id="PF00989">
    <property type="entry name" value="PAS"/>
    <property type="match status" value="1"/>
</dbReference>
<organism evidence="6 7">
    <name type="scientific">Vreelandella alkaliphila</name>
    <dbReference type="NCBI Taxonomy" id="272774"/>
    <lineage>
        <taxon>Bacteria</taxon>
        <taxon>Pseudomonadati</taxon>
        <taxon>Pseudomonadota</taxon>
        <taxon>Gammaproteobacteria</taxon>
        <taxon>Oceanospirillales</taxon>
        <taxon>Halomonadaceae</taxon>
        <taxon>Vreelandella</taxon>
    </lineage>
</organism>